<evidence type="ECO:0000256" key="5">
    <source>
        <dbReference type="ARBA" id="ARBA00022989"/>
    </source>
</evidence>
<feature type="domain" description="Major facilitator superfamily (MFS) profile" evidence="9">
    <location>
        <begin position="63"/>
        <end position="514"/>
    </location>
</feature>
<dbReference type="OMA" id="IFGWDVG"/>
<dbReference type="PROSITE" id="PS00217">
    <property type="entry name" value="SUGAR_TRANSPORT_2"/>
    <property type="match status" value="1"/>
</dbReference>
<proteinExistence type="inferred from homology"/>
<feature type="transmembrane region" description="Helical" evidence="8">
    <location>
        <begin position="201"/>
        <end position="223"/>
    </location>
</feature>
<dbReference type="InterPro" id="IPR005828">
    <property type="entry name" value="MFS_sugar_transport-like"/>
</dbReference>
<dbReference type="VEuPathDB" id="FungiDB:CAGL0M04103g"/>
<comment type="subcellular location">
    <subcellularLocation>
        <location evidence="1">Membrane</location>
        <topology evidence="1">Multi-pass membrane protein</topology>
    </subcellularLocation>
</comment>
<dbReference type="PANTHER" id="PTHR48022">
    <property type="entry name" value="PLASTIDIC GLUCOSE TRANSPORTER 4"/>
    <property type="match status" value="1"/>
</dbReference>
<keyword evidence="3 7" id="KW-0813">Transport</keyword>
<evidence type="ECO:0000313" key="10">
    <source>
        <dbReference type="EMBL" id="KTB08004.1"/>
    </source>
</evidence>
<evidence type="ECO:0000256" key="3">
    <source>
        <dbReference type="ARBA" id="ARBA00022448"/>
    </source>
</evidence>
<dbReference type="VEuPathDB" id="FungiDB:GWK60_M04015"/>
<feature type="transmembrane region" description="Helical" evidence="8">
    <location>
        <begin position="330"/>
        <end position="352"/>
    </location>
</feature>
<dbReference type="PROSITE" id="PS00216">
    <property type="entry name" value="SUGAR_TRANSPORT_1"/>
    <property type="match status" value="1"/>
</dbReference>
<feature type="transmembrane region" description="Helical" evidence="8">
    <location>
        <begin position="60"/>
        <end position="79"/>
    </location>
</feature>
<feature type="transmembrane region" description="Helical" evidence="8">
    <location>
        <begin position="114"/>
        <end position="134"/>
    </location>
</feature>
<evidence type="ECO:0000256" key="6">
    <source>
        <dbReference type="ARBA" id="ARBA00023136"/>
    </source>
</evidence>
<dbReference type="PANTHER" id="PTHR48022:SF50">
    <property type="entry name" value="HEXOSE TRANSPORTER HXT14"/>
    <property type="match status" value="1"/>
</dbReference>
<evidence type="ECO:0000256" key="8">
    <source>
        <dbReference type="SAM" id="Phobius"/>
    </source>
</evidence>
<keyword evidence="4 8" id="KW-0812">Transmembrane</keyword>
<feature type="transmembrane region" description="Helical" evidence="8">
    <location>
        <begin position="165"/>
        <end position="189"/>
    </location>
</feature>
<feature type="transmembrane region" description="Helical" evidence="8">
    <location>
        <begin position="421"/>
        <end position="450"/>
    </location>
</feature>
<organism evidence="10 11">
    <name type="scientific">Candida glabrata</name>
    <name type="common">Yeast</name>
    <name type="synonym">Torulopsis glabrata</name>
    <dbReference type="NCBI Taxonomy" id="5478"/>
    <lineage>
        <taxon>Eukaryota</taxon>
        <taxon>Fungi</taxon>
        <taxon>Dikarya</taxon>
        <taxon>Ascomycota</taxon>
        <taxon>Saccharomycotina</taxon>
        <taxon>Saccharomycetes</taxon>
        <taxon>Saccharomycetales</taxon>
        <taxon>Saccharomycetaceae</taxon>
        <taxon>Nakaseomyces</taxon>
    </lineage>
</organism>
<dbReference type="GO" id="GO:0005886">
    <property type="term" value="C:plasma membrane"/>
    <property type="evidence" value="ECO:0007669"/>
    <property type="project" value="TreeGrafter"/>
</dbReference>
<dbReference type="NCBIfam" id="TIGR00879">
    <property type="entry name" value="SP"/>
    <property type="match status" value="1"/>
</dbReference>
<evidence type="ECO:0000259" key="9">
    <source>
        <dbReference type="PROSITE" id="PS50850"/>
    </source>
</evidence>
<evidence type="ECO:0000256" key="1">
    <source>
        <dbReference type="ARBA" id="ARBA00004141"/>
    </source>
</evidence>
<dbReference type="Pfam" id="PF00083">
    <property type="entry name" value="Sugar_tr"/>
    <property type="match status" value="1"/>
</dbReference>
<dbReference type="EMBL" id="LLZZ01000106">
    <property type="protein sequence ID" value="KTB08004.1"/>
    <property type="molecule type" value="Genomic_DNA"/>
</dbReference>
<gene>
    <name evidence="10" type="ORF">AO440_004033</name>
</gene>
<dbReference type="PRINTS" id="PR00171">
    <property type="entry name" value="SUGRTRNSPORT"/>
</dbReference>
<comment type="similarity">
    <text evidence="2 7">Belongs to the major facilitator superfamily. Sugar transporter (TC 2.A.1.1) family.</text>
</comment>
<name>A0A0W0DTJ6_CANGB</name>
<accession>A0A0W0DTJ6</accession>
<dbReference type="GO" id="GO:0005354">
    <property type="term" value="F:galactose transmembrane transporter activity"/>
    <property type="evidence" value="ECO:0007669"/>
    <property type="project" value="EnsemblFungi"/>
</dbReference>
<feature type="transmembrane region" description="Helical" evidence="8">
    <location>
        <begin position="243"/>
        <end position="267"/>
    </location>
</feature>
<dbReference type="InterPro" id="IPR020846">
    <property type="entry name" value="MFS_dom"/>
</dbReference>
<dbReference type="Proteomes" id="UP000054886">
    <property type="component" value="Unassembled WGS sequence"/>
</dbReference>
<dbReference type="InterPro" id="IPR005829">
    <property type="entry name" value="Sugar_transporter_CS"/>
</dbReference>
<dbReference type="InterPro" id="IPR003663">
    <property type="entry name" value="Sugar/inositol_transpt"/>
</dbReference>
<dbReference type="VEuPathDB" id="FungiDB:B1J91_M04103g"/>
<dbReference type="AlphaFoldDB" id="A0A0W0DTJ6"/>
<comment type="caution">
    <text evidence="10">The sequence shown here is derived from an EMBL/GenBank/DDBJ whole genome shotgun (WGS) entry which is preliminary data.</text>
</comment>
<dbReference type="VEuPathDB" id="FungiDB:GVI51_M04015"/>
<feature type="transmembrane region" description="Helical" evidence="8">
    <location>
        <begin position="141"/>
        <end position="159"/>
    </location>
</feature>
<keyword evidence="6 8" id="KW-0472">Membrane</keyword>
<reference evidence="10 11" key="1">
    <citation type="submission" date="2015-10" db="EMBL/GenBank/DDBJ databases">
        <title>Draft genomes sequences of Candida glabrata isolates 1A, 1B, 2A, 2B, 3A and 3B.</title>
        <authorList>
            <person name="Haavelsrud O.E."/>
            <person name="Gaustad P."/>
        </authorList>
    </citation>
    <scope>NUCLEOTIDE SEQUENCE [LARGE SCALE GENOMIC DNA]</scope>
    <source>
        <strain evidence="10">910700640</strain>
    </source>
</reference>
<dbReference type="PROSITE" id="PS50850">
    <property type="entry name" value="MFS"/>
    <property type="match status" value="1"/>
</dbReference>
<protein>
    <submittedName>
        <fullName evidence="10">Hexose transporter HXT14</fullName>
    </submittedName>
</protein>
<dbReference type="GO" id="GO:0005351">
    <property type="term" value="F:carbohydrate:proton symporter activity"/>
    <property type="evidence" value="ECO:0007669"/>
    <property type="project" value="TreeGrafter"/>
</dbReference>
<evidence type="ECO:0000256" key="2">
    <source>
        <dbReference type="ARBA" id="ARBA00010992"/>
    </source>
</evidence>
<dbReference type="PhylomeDB" id="A0A0W0DTJ6"/>
<feature type="transmembrane region" description="Helical" evidence="8">
    <location>
        <begin position="490"/>
        <end position="510"/>
    </location>
</feature>
<evidence type="ECO:0000256" key="4">
    <source>
        <dbReference type="ARBA" id="ARBA00022692"/>
    </source>
</evidence>
<evidence type="ECO:0000256" key="7">
    <source>
        <dbReference type="RuleBase" id="RU003346"/>
    </source>
</evidence>
<feature type="transmembrane region" description="Helical" evidence="8">
    <location>
        <begin position="395"/>
        <end position="415"/>
    </location>
</feature>
<evidence type="ECO:0000313" key="11">
    <source>
        <dbReference type="Proteomes" id="UP000054886"/>
    </source>
</evidence>
<dbReference type="InterPro" id="IPR036259">
    <property type="entry name" value="MFS_trans_sf"/>
</dbReference>
<dbReference type="SUPFAM" id="SSF103473">
    <property type="entry name" value="MFS general substrate transporter"/>
    <property type="match status" value="1"/>
</dbReference>
<sequence length="531" mass="58969">MEQVTIGVISLDSSPTENYTLNTAETRQSFQLSGKSEVNTIPGEKYEELKMKYIRQHTKAVVLCCLISFGGMILGWDIGTVGGVSIMPSFNNAFGDQTTIVSSAKELSNMKRGLYISIFNIGCALGGIMFSRLSNTVGRRVGILTAIAKYTLVLTVQLFSNGNFILLLASRFVLGVTVGAISVLVPMFVSESAPIKIRGALVVVYQLAITLGILFGNILNYMTNKHLSMVDPMNNMAWKIPMLFGYLWAAIVAVGACITPESVHFLAKIRNDYESAKISYSIMNNISVFDHETIDYVNNLLVKQDVYNENDLRNHKFEFLYGKPKYGKRLLIGIMVMAFQQLSGINYFFYYGTSLFKSVGIKDTYATAIILSSVNFISTFAGIYLVESLGRRSTLIYGSFGMFICMIFYASFGTLSLRKDLLSFVLIIVTCLFISIFAITIGPVSFVVVAELFPTRTRSVSMSICSSFNWLVNFAIALATPVIINRIGFLYGFFFAGCLLLATGFEAFFVPETKNKTEEEIDYMFQNNLKS</sequence>
<dbReference type="InterPro" id="IPR050360">
    <property type="entry name" value="MFS_Sugar_Transporters"/>
</dbReference>
<feature type="transmembrane region" description="Helical" evidence="8">
    <location>
        <begin position="462"/>
        <end position="484"/>
    </location>
</feature>
<feature type="transmembrane region" description="Helical" evidence="8">
    <location>
        <begin position="364"/>
        <end position="386"/>
    </location>
</feature>
<keyword evidence="5 8" id="KW-1133">Transmembrane helix</keyword>
<dbReference type="Gene3D" id="1.20.1250.20">
    <property type="entry name" value="MFS general substrate transporter like domains"/>
    <property type="match status" value="1"/>
</dbReference>